<name>A0A556V4G0_BAGYA</name>
<sequence length="98" mass="10517">MQRHFRKLFASNSEVTVWGTKLHDVQACLPHGARRQILELEFPAKNPRTALGDASGAAQKKISKPASGTTLESPKEPALRTAQRDVSKPASGTAPEAA</sequence>
<feature type="region of interest" description="Disordered" evidence="1">
    <location>
        <begin position="46"/>
        <end position="98"/>
    </location>
</feature>
<accession>A0A556V4G0</accession>
<organism evidence="2 3">
    <name type="scientific">Bagarius yarrelli</name>
    <name type="common">Goonch</name>
    <name type="synonym">Bagrus yarrelli</name>
    <dbReference type="NCBI Taxonomy" id="175774"/>
    <lineage>
        <taxon>Eukaryota</taxon>
        <taxon>Metazoa</taxon>
        <taxon>Chordata</taxon>
        <taxon>Craniata</taxon>
        <taxon>Vertebrata</taxon>
        <taxon>Euteleostomi</taxon>
        <taxon>Actinopterygii</taxon>
        <taxon>Neopterygii</taxon>
        <taxon>Teleostei</taxon>
        <taxon>Ostariophysi</taxon>
        <taxon>Siluriformes</taxon>
        <taxon>Sisoridae</taxon>
        <taxon>Sisorinae</taxon>
        <taxon>Bagarius</taxon>
    </lineage>
</organism>
<evidence type="ECO:0000313" key="3">
    <source>
        <dbReference type="Proteomes" id="UP000319801"/>
    </source>
</evidence>
<proteinExistence type="predicted"/>
<gene>
    <name evidence="2" type="ORF">Baya_12903</name>
</gene>
<feature type="compositionally biased region" description="Basic and acidic residues" evidence="1">
    <location>
        <begin position="73"/>
        <end position="87"/>
    </location>
</feature>
<reference evidence="2 3" key="1">
    <citation type="journal article" date="2019" name="Genome Biol. Evol.">
        <title>Whole-Genome Sequencing of the Giant Devil Catfish, Bagarius yarrelli.</title>
        <authorList>
            <person name="Jiang W."/>
            <person name="Lv Y."/>
            <person name="Cheng L."/>
            <person name="Yang K."/>
            <person name="Chao B."/>
            <person name="Wang X."/>
            <person name="Li Y."/>
            <person name="Pan X."/>
            <person name="You X."/>
            <person name="Zhang Y."/>
            <person name="Yang J."/>
            <person name="Li J."/>
            <person name="Zhang X."/>
            <person name="Liu S."/>
            <person name="Sun C."/>
            <person name="Yang J."/>
            <person name="Shi Q."/>
        </authorList>
    </citation>
    <scope>NUCLEOTIDE SEQUENCE [LARGE SCALE GENOMIC DNA]</scope>
    <source>
        <strain evidence="2">JWS20170419001</strain>
        <tissue evidence="2">Muscle</tissue>
    </source>
</reference>
<dbReference type="EMBL" id="VCAZ01000117">
    <property type="protein sequence ID" value="TSU37079.1"/>
    <property type="molecule type" value="Genomic_DNA"/>
</dbReference>
<evidence type="ECO:0000256" key="1">
    <source>
        <dbReference type="SAM" id="MobiDB-lite"/>
    </source>
</evidence>
<dbReference type="Proteomes" id="UP000319801">
    <property type="component" value="Unassembled WGS sequence"/>
</dbReference>
<keyword evidence="3" id="KW-1185">Reference proteome</keyword>
<comment type="caution">
    <text evidence="2">The sequence shown here is derived from an EMBL/GenBank/DDBJ whole genome shotgun (WGS) entry which is preliminary data.</text>
</comment>
<dbReference type="AlphaFoldDB" id="A0A556V4G0"/>
<protein>
    <submittedName>
        <fullName evidence="2">Uncharacterized protein</fullName>
    </submittedName>
</protein>
<evidence type="ECO:0000313" key="2">
    <source>
        <dbReference type="EMBL" id="TSU37079.1"/>
    </source>
</evidence>